<protein>
    <recommendedName>
        <fullName evidence="1">RRM domain-containing protein</fullName>
    </recommendedName>
</protein>
<organism evidence="2 3">
    <name type="scientific">Trichinella nativa</name>
    <dbReference type="NCBI Taxonomy" id="6335"/>
    <lineage>
        <taxon>Eukaryota</taxon>
        <taxon>Metazoa</taxon>
        <taxon>Ecdysozoa</taxon>
        <taxon>Nematoda</taxon>
        <taxon>Enoplea</taxon>
        <taxon>Dorylaimia</taxon>
        <taxon>Trichinellida</taxon>
        <taxon>Trichinellidae</taxon>
        <taxon>Trichinella</taxon>
    </lineage>
</organism>
<reference evidence="2 3" key="1">
    <citation type="submission" date="2015-04" db="EMBL/GenBank/DDBJ databases">
        <title>Draft genome of the roundworm Trichinella nativa.</title>
        <authorList>
            <person name="Mitreva M."/>
        </authorList>
    </citation>
    <scope>NUCLEOTIDE SEQUENCE [LARGE SCALE GENOMIC DNA]</scope>
    <source>
        <strain evidence="2 3">ISS45</strain>
    </source>
</reference>
<accession>A0A1Y3EX88</accession>
<feature type="domain" description="RRM" evidence="1">
    <location>
        <begin position="45"/>
        <end position="95"/>
    </location>
</feature>
<proteinExistence type="predicted"/>
<dbReference type="EMBL" id="LVZM01002628">
    <property type="protein sequence ID" value="OUC48496.1"/>
    <property type="molecule type" value="Genomic_DNA"/>
</dbReference>
<gene>
    <name evidence="2" type="ORF">D917_06129</name>
</gene>
<dbReference type="SUPFAM" id="SSF54928">
    <property type="entry name" value="RNA-binding domain, RBD"/>
    <property type="match status" value="1"/>
</dbReference>
<sequence length="141" mass="15710">MLYIYTYTYNFFSISVMQFVANNVVLEDLYKYLLGSKLVIPVMLPSTTESQLIDLCKPYGTIYHQMLVPSADQKSSLVGFCEFNAADIAVTALASVGTVAFSVYLREATSTIGVIDQVEDTNVESCLKRLNKLRQPKTSKV</sequence>
<evidence type="ECO:0000313" key="3">
    <source>
        <dbReference type="Proteomes" id="UP000243006"/>
    </source>
</evidence>
<dbReference type="Pfam" id="PF00076">
    <property type="entry name" value="RRM_1"/>
    <property type="match status" value="1"/>
</dbReference>
<dbReference type="Proteomes" id="UP000243006">
    <property type="component" value="Unassembled WGS sequence"/>
</dbReference>
<evidence type="ECO:0000313" key="2">
    <source>
        <dbReference type="EMBL" id="OUC48496.1"/>
    </source>
</evidence>
<dbReference type="InterPro" id="IPR000504">
    <property type="entry name" value="RRM_dom"/>
</dbReference>
<name>A0A1Y3EX88_9BILA</name>
<evidence type="ECO:0000259" key="1">
    <source>
        <dbReference type="Pfam" id="PF00076"/>
    </source>
</evidence>
<dbReference type="InterPro" id="IPR035979">
    <property type="entry name" value="RBD_domain_sf"/>
</dbReference>
<dbReference type="AlphaFoldDB" id="A0A1Y3EX88"/>
<comment type="caution">
    <text evidence="2">The sequence shown here is derived from an EMBL/GenBank/DDBJ whole genome shotgun (WGS) entry which is preliminary data.</text>
</comment>
<dbReference type="GO" id="GO:0003723">
    <property type="term" value="F:RNA binding"/>
    <property type="evidence" value="ECO:0007669"/>
    <property type="project" value="InterPro"/>
</dbReference>